<evidence type="ECO:0000256" key="2">
    <source>
        <dbReference type="ARBA" id="ARBA00009054"/>
    </source>
</evidence>
<dbReference type="Gene3D" id="2.30.22.10">
    <property type="entry name" value="Head domain of nucleotide exchange factor GrpE"/>
    <property type="match status" value="1"/>
</dbReference>
<keyword evidence="4 10" id="KW-0963">Cytoplasm</keyword>
<dbReference type="NCBIfam" id="NF010748">
    <property type="entry name" value="PRK14150.1"/>
    <property type="match status" value="1"/>
</dbReference>
<dbReference type="Proteomes" id="UP000253065">
    <property type="component" value="Unassembled WGS sequence"/>
</dbReference>
<dbReference type="HAMAP" id="MF_01151">
    <property type="entry name" value="GrpE"/>
    <property type="match status" value="1"/>
</dbReference>
<evidence type="ECO:0000256" key="6">
    <source>
        <dbReference type="ARBA" id="ARBA00023186"/>
    </source>
</evidence>
<dbReference type="FunFam" id="2.30.22.10:FF:000001">
    <property type="entry name" value="Protein GrpE"/>
    <property type="match status" value="1"/>
</dbReference>
<evidence type="ECO:0000313" key="15">
    <source>
        <dbReference type="EMBL" id="RCW37188.1"/>
    </source>
</evidence>
<evidence type="ECO:0000256" key="5">
    <source>
        <dbReference type="ARBA" id="ARBA00023016"/>
    </source>
</evidence>
<name>A0A368V7W3_MARNT</name>
<comment type="subcellular location">
    <subcellularLocation>
        <location evidence="1 10">Cytoplasm</location>
    </subcellularLocation>
</comment>
<proteinExistence type="inferred from homology"/>
<evidence type="ECO:0000256" key="13">
    <source>
        <dbReference type="SAM" id="MobiDB-lite"/>
    </source>
</evidence>
<dbReference type="GO" id="GO:0000774">
    <property type="term" value="F:adenyl-nucleotide exchange factor activity"/>
    <property type="evidence" value="ECO:0007669"/>
    <property type="project" value="InterPro"/>
</dbReference>
<sequence length="253" mass="28042">MKTSKIAWVTVETREAGPISVRKAILSCFLHKREWLFLQAPVAVKTLSGVVMSADEKRNEQVEERNEAAEAVAEEQAAGNQDAEQSPEQGSELDVLQQKLQEYQEQALRAQAEMQNVRRRAEIDVEKAHKFALEKFVKELLPVADSLEKAVESTEGHENAGELVASIREGVEMTLTLFMNSLKKFNVEQLNPVGEPFDPQQHEAMSMVPAPDAEPNSVVAVVQKGYLLNGRVVRPAMVVVAKAEDAPKIDEQA</sequence>
<dbReference type="EMBL" id="QPJB01000002">
    <property type="protein sequence ID" value="RCW37188.1"/>
    <property type="molecule type" value="Genomic_DNA"/>
</dbReference>
<evidence type="ECO:0000256" key="12">
    <source>
        <dbReference type="RuleBase" id="RU004478"/>
    </source>
</evidence>
<dbReference type="PANTHER" id="PTHR21237">
    <property type="entry name" value="GRPE PROTEIN"/>
    <property type="match status" value="1"/>
</dbReference>
<dbReference type="PANTHER" id="PTHR21237:SF23">
    <property type="entry name" value="GRPE PROTEIN HOMOLOG, MITOCHONDRIAL"/>
    <property type="match status" value="1"/>
</dbReference>
<evidence type="ECO:0000256" key="9">
    <source>
        <dbReference type="ARBA" id="ARBA00076414"/>
    </source>
</evidence>
<evidence type="ECO:0000313" key="17">
    <source>
        <dbReference type="Proteomes" id="UP000253065"/>
    </source>
</evidence>
<accession>A0A368V7W3</accession>
<evidence type="ECO:0000256" key="10">
    <source>
        <dbReference type="HAMAP-Rule" id="MF_01151"/>
    </source>
</evidence>
<dbReference type="NCBIfam" id="NF010738">
    <property type="entry name" value="PRK14140.1"/>
    <property type="match status" value="1"/>
</dbReference>
<reference evidence="15 16" key="1">
    <citation type="submission" date="2018-07" db="EMBL/GenBank/DDBJ databases">
        <title>Freshwater and sediment microbial communities from various areas in North America, analyzing microbe dynamics in response to fracking.</title>
        <authorList>
            <person name="Lamendella R."/>
        </authorList>
    </citation>
    <scope>NUCLEOTIDE SEQUENCE [LARGE SCALE GENOMIC DNA]</scope>
    <source>
        <strain evidence="15 16">114E</strain>
        <strain evidence="14 17">114E_o</strain>
    </source>
</reference>
<dbReference type="GO" id="GO:0042803">
    <property type="term" value="F:protein homodimerization activity"/>
    <property type="evidence" value="ECO:0007669"/>
    <property type="project" value="InterPro"/>
</dbReference>
<keyword evidence="17" id="KW-1185">Reference proteome</keyword>
<comment type="caution">
    <text evidence="15">The sequence shown here is derived from an EMBL/GenBank/DDBJ whole genome shotgun (WGS) entry which is preliminary data.</text>
</comment>
<comment type="function">
    <text evidence="7 10 11">Participates actively in the response to hyperosmotic and heat shock by preventing the aggregation of stress-denatured proteins, in association with DnaK and GrpE. It is the nucleotide exchange factor for DnaK and may function as a thermosensor. Unfolded proteins bind initially to DnaJ; upon interaction with the DnaJ-bound protein, DnaK hydrolyzes its bound ATP, resulting in the formation of a stable complex. GrpE releases ADP from DnaK; ATP binding to DnaK triggers the release of the substrate protein, thus completing the reaction cycle. Several rounds of ATP-dependent interactions between DnaJ, DnaK and GrpE are required for fully efficient folding.</text>
</comment>
<keyword evidence="6 10" id="KW-0143">Chaperone</keyword>
<dbReference type="InterPro" id="IPR013805">
    <property type="entry name" value="GrpE_CC"/>
</dbReference>
<dbReference type="SUPFAM" id="SSF58014">
    <property type="entry name" value="Coiled-coil domain of nucleotide exchange factor GrpE"/>
    <property type="match status" value="1"/>
</dbReference>
<dbReference type="CDD" id="cd00446">
    <property type="entry name" value="GrpE"/>
    <property type="match status" value="1"/>
</dbReference>
<keyword evidence="5 10" id="KW-0346">Stress response</keyword>
<dbReference type="EMBL" id="QNSA01000002">
    <property type="protein sequence ID" value="RBP76315.1"/>
    <property type="molecule type" value="Genomic_DNA"/>
</dbReference>
<dbReference type="InterPro" id="IPR000740">
    <property type="entry name" value="GrpE"/>
</dbReference>
<comment type="subunit">
    <text evidence="3 10">Homodimer.</text>
</comment>
<dbReference type="GO" id="GO:0051087">
    <property type="term" value="F:protein-folding chaperone binding"/>
    <property type="evidence" value="ECO:0007669"/>
    <property type="project" value="InterPro"/>
</dbReference>
<feature type="region of interest" description="Disordered" evidence="13">
    <location>
        <begin position="73"/>
        <end position="92"/>
    </location>
</feature>
<dbReference type="PROSITE" id="PS01071">
    <property type="entry name" value="GRPE"/>
    <property type="match status" value="1"/>
</dbReference>
<protein>
    <recommendedName>
        <fullName evidence="8 10">Protein GrpE</fullName>
    </recommendedName>
    <alternativeName>
        <fullName evidence="9 10">HSP-70 cofactor</fullName>
    </alternativeName>
</protein>
<evidence type="ECO:0000313" key="16">
    <source>
        <dbReference type="Proteomes" id="UP000252795"/>
    </source>
</evidence>
<dbReference type="AlphaFoldDB" id="A0A368V7W3"/>
<evidence type="ECO:0000313" key="14">
    <source>
        <dbReference type="EMBL" id="RBP76315.1"/>
    </source>
</evidence>
<dbReference type="SUPFAM" id="SSF51064">
    <property type="entry name" value="Head domain of nucleotide exchange factor GrpE"/>
    <property type="match status" value="1"/>
</dbReference>
<evidence type="ECO:0000256" key="8">
    <source>
        <dbReference type="ARBA" id="ARBA00072274"/>
    </source>
</evidence>
<organism evidence="15 16">
    <name type="scientific">Marinobacter nauticus</name>
    <name type="common">Marinobacter hydrocarbonoclasticus</name>
    <name type="synonym">Marinobacter aquaeolei</name>
    <dbReference type="NCBI Taxonomy" id="2743"/>
    <lineage>
        <taxon>Bacteria</taxon>
        <taxon>Pseudomonadati</taxon>
        <taxon>Pseudomonadota</taxon>
        <taxon>Gammaproteobacteria</taxon>
        <taxon>Pseudomonadales</taxon>
        <taxon>Marinobacteraceae</taxon>
        <taxon>Marinobacter</taxon>
    </lineage>
</organism>
<dbReference type="GO" id="GO:0051082">
    <property type="term" value="F:unfolded protein binding"/>
    <property type="evidence" value="ECO:0007669"/>
    <property type="project" value="TreeGrafter"/>
</dbReference>
<dbReference type="PRINTS" id="PR00773">
    <property type="entry name" value="GRPEPROTEIN"/>
</dbReference>
<dbReference type="Gene3D" id="3.90.20.20">
    <property type="match status" value="1"/>
</dbReference>
<evidence type="ECO:0000256" key="7">
    <source>
        <dbReference type="ARBA" id="ARBA00053401"/>
    </source>
</evidence>
<dbReference type="GO" id="GO:0006457">
    <property type="term" value="P:protein folding"/>
    <property type="evidence" value="ECO:0007669"/>
    <property type="project" value="InterPro"/>
</dbReference>
<dbReference type="Proteomes" id="UP000252795">
    <property type="component" value="Unassembled WGS sequence"/>
</dbReference>
<dbReference type="GO" id="GO:0005829">
    <property type="term" value="C:cytosol"/>
    <property type="evidence" value="ECO:0007669"/>
    <property type="project" value="TreeGrafter"/>
</dbReference>
<comment type="similarity">
    <text evidence="2 10 12">Belongs to the GrpE family.</text>
</comment>
<evidence type="ECO:0000256" key="1">
    <source>
        <dbReference type="ARBA" id="ARBA00004496"/>
    </source>
</evidence>
<evidence type="ECO:0000256" key="3">
    <source>
        <dbReference type="ARBA" id="ARBA00011738"/>
    </source>
</evidence>
<dbReference type="InterPro" id="IPR009012">
    <property type="entry name" value="GrpE_head"/>
</dbReference>
<gene>
    <name evidence="10" type="primary">grpE</name>
    <name evidence="15" type="ORF">DET51_102336</name>
    <name evidence="14" type="ORF">DET64_102336</name>
</gene>
<evidence type="ECO:0000256" key="4">
    <source>
        <dbReference type="ARBA" id="ARBA00022490"/>
    </source>
</evidence>
<evidence type="ECO:0000256" key="11">
    <source>
        <dbReference type="RuleBase" id="RU000639"/>
    </source>
</evidence>
<dbReference type="NCBIfam" id="NF010737">
    <property type="entry name" value="PRK14139.1"/>
    <property type="match status" value="1"/>
</dbReference>
<dbReference type="Pfam" id="PF01025">
    <property type="entry name" value="GrpE"/>
    <property type="match status" value="1"/>
</dbReference>